<feature type="signal peptide" evidence="2">
    <location>
        <begin position="1"/>
        <end position="28"/>
    </location>
</feature>
<dbReference type="PANTHER" id="PTHR35170:SF2">
    <property type="entry name" value="PROTEIN DD3-3"/>
    <property type="match status" value="1"/>
</dbReference>
<dbReference type="Proteomes" id="UP000005408">
    <property type="component" value="Unassembled WGS sequence"/>
</dbReference>
<feature type="compositionally biased region" description="Gly residues" evidence="1">
    <location>
        <begin position="534"/>
        <end position="552"/>
    </location>
</feature>
<organism evidence="3 4">
    <name type="scientific">Magallana gigas</name>
    <name type="common">Pacific oyster</name>
    <name type="synonym">Crassostrea gigas</name>
    <dbReference type="NCBI Taxonomy" id="29159"/>
    <lineage>
        <taxon>Eukaryota</taxon>
        <taxon>Metazoa</taxon>
        <taxon>Spiralia</taxon>
        <taxon>Lophotrochozoa</taxon>
        <taxon>Mollusca</taxon>
        <taxon>Bivalvia</taxon>
        <taxon>Autobranchia</taxon>
        <taxon>Pteriomorphia</taxon>
        <taxon>Ostreida</taxon>
        <taxon>Ostreoidea</taxon>
        <taxon>Ostreidae</taxon>
        <taxon>Magallana</taxon>
    </lineage>
</organism>
<dbReference type="AlphaFoldDB" id="A0A8W8LTH1"/>
<reference evidence="3" key="1">
    <citation type="submission" date="2022-08" db="UniProtKB">
        <authorList>
            <consortium name="EnsemblMetazoa"/>
        </authorList>
    </citation>
    <scope>IDENTIFICATION</scope>
    <source>
        <strain evidence="3">05x7-T-G4-1.051#20</strain>
    </source>
</reference>
<dbReference type="InterPro" id="IPR053320">
    <property type="entry name" value="Protein_DD3-3_O-glyco"/>
</dbReference>
<proteinExistence type="predicted"/>
<keyword evidence="4" id="KW-1185">Reference proteome</keyword>
<evidence type="ECO:0000313" key="4">
    <source>
        <dbReference type="Proteomes" id="UP000005408"/>
    </source>
</evidence>
<feature type="compositionally biased region" description="Basic and acidic residues" evidence="1">
    <location>
        <begin position="70"/>
        <end position="80"/>
    </location>
</feature>
<feature type="region of interest" description="Disordered" evidence="1">
    <location>
        <begin position="57"/>
        <end position="80"/>
    </location>
</feature>
<keyword evidence="2" id="KW-0732">Signal</keyword>
<dbReference type="EnsemblMetazoa" id="G29632.1">
    <property type="protein sequence ID" value="G29632.1:cds"/>
    <property type="gene ID" value="G29632"/>
</dbReference>
<feature type="region of interest" description="Disordered" evidence="1">
    <location>
        <begin position="149"/>
        <end position="171"/>
    </location>
</feature>
<evidence type="ECO:0000313" key="3">
    <source>
        <dbReference type="EnsemblMetazoa" id="G29632.1:cds"/>
    </source>
</evidence>
<feature type="chain" id="PRO_5036475795" description="Protein DD3-3" evidence="2">
    <location>
        <begin position="29"/>
        <end position="677"/>
    </location>
</feature>
<evidence type="ECO:0000256" key="2">
    <source>
        <dbReference type="SAM" id="SignalP"/>
    </source>
</evidence>
<dbReference type="PANTHER" id="PTHR35170">
    <property type="entry name" value="PROTEIN DD3-3"/>
    <property type="match status" value="1"/>
</dbReference>
<evidence type="ECO:0000256" key="1">
    <source>
        <dbReference type="SAM" id="MobiDB-lite"/>
    </source>
</evidence>
<feature type="region of interest" description="Disordered" evidence="1">
    <location>
        <begin position="525"/>
        <end position="554"/>
    </location>
</feature>
<name>A0A8W8LTH1_MAGGI</name>
<sequence length="677" mass="76267">MLGKLYRFSMRWIAGFTLCLLVLHETAADLYLHSLRGSNNRLNEATATRANANRVFDSQNNNRGGYNVGDVDKDKSGNDEGKQYRMQYFQSGSATPGATDKSYITLEWTNQHGCGGSEDTDPQKQNCHMVLQYMCQDDVSSPVGTADTLRNGVTTQTPNHNRAQSLQENKATAQNRKNNNVNTQRVLQESWDWYDKCYMRERNKGLFTADQKLKKNNGLGVSAAIYTRQNPNGNRYGYECPEERDYFPYWHPTPWTDIAVLTDNTTLCSYFQEGSFNRKAYGECVEEYGDGSRKHWSKWNNAQECTANGGQWVVFSSYIEKAPQYTTAGQCNSQAERGNRYVWAVPYDATDVTKAECLVQAPPVDCKQADWSRSNHLGNGVNGEANRYQWTLPFFPSNSDKRCVLRMRYNISTDDYAPYSTDSTKNLNDGIEGIASPIEDNPYVDVGGRSALRLNINTDQTGRIFQDRSHVFKLLSRPAEIKSDKIFNVNVRGKRGNIVQVYPAVEYDFIPNNLQMSATDSVHIQWTGSNSHNNGGGGGDGQAGDEGQGQGGTDRSNIVQIADLNDNFPMPFERSNMWNNANIRWIYHGKTDVSAENLAVTMASAGYYRCVKKSDCPEAEHNNYIVETKTKMNNLLNNAPASFQGAVLRFQRGTYHYMSTRNNNFSNRSQKSTITVV</sequence>
<feature type="compositionally biased region" description="Polar residues" evidence="1">
    <location>
        <begin position="151"/>
        <end position="171"/>
    </location>
</feature>
<accession>A0A8W8LTH1</accession>
<protein>
    <recommendedName>
        <fullName evidence="5">Protein DD3-3</fullName>
    </recommendedName>
</protein>
<evidence type="ECO:0008006" key="5">
    <source>
        <dbReference type="Google" id="ProtNLM"/>
    </source>
</evidence>